<keyword evidence="1" id="KW-1133">Transmembrane helix</keyword>
<reference evidence="2 3" key="1">
    <citation type="submission" date="2023-12" db="EMBL/GenBank/DDBJ databases">
        <title>Baltic Sea Cyanobacteria.</title>
        <authorList>
            <person name="Delbaje E."/>
            <person name="Fewer D.P."/>
            <person name="Shishido T.K."/>
        </authorList>
    </citation>
    <scope>NUCLEOTIDE SEQUENCE [LARGE SCALE GENOMIC DNA]</scope>
    <source>
        <strain evidence="2 3">UHCC-0300</strain>
    </source>
</reference>
<dbReference type="Proteomes" id="UP001302120">
    <property type="component" value="Unassembled WGS sequence"/>
</dbReference>
<evidence type="ECO:0000256" key="1">
    <source>
        <dbReference type="SAM" id="Phobius"/>
    </source>
</evidence>
<feature type="transmembrane region" description="Helical" evidence="1">
    <location>
        <begin position="116"/>
        <end position="135"/>
    </location>
</feature>
<dbReference type="Pfam" id="PF10097">
    <property type="entry name" value="DUF2335"/>
    <property type="match status" value="1"/>
</dbReference>
<evidence type="ECO:0000313" key="3">
    <source>
        <dbReference type="Proteomes" id="UP001302120"/>
    </source>
</evidence>
<proteinExistence type="predicted"/>
<dbReference type="InterPro" id="IPR019284">
    <property type="entry name" value="RP532"/>
</dbReference>
<organism evidence="2 3">
    <name type="scientific">Nodularia harveyana UHCC-0300</name>
    <dbReference type="NCBI Taxonomy" id="2974287"/>
    <lineage>
        <taxon>Bacteria</taxon>
        <taxon>Bacillati</taxon>
        <taxon>Cyanobacteriota</taxon>
        <taxon>Cyanophyceae</taxon>
        <taxon>Nostocales</taxon>
        <taxon>Nodulariaceae</taxon>
        <taxon>Nodularia</taxon>
    </lineage>
</organism>
<gene>
    <name evidence="2" type="ORF">VB620_10275</name>
</gene>
<comment type="caution">
    <text evidence="2">The sequence shown here is derived from an EMBL/GenBank/DDBJ whole genome shotgun (WGS) entry which is preliminary data.</text>
</comment>
<keyword evidence="1" id="KW-0812">Transmembrane</keyword>
<keyword evidence="3" id="KW-1185">Reference proteome</keyword>
<feature type="transmembrane region" description="Helical" evidence="1">
    <location>
        <begin position="89"/>
        <end position="110"/>
    </location>
</feature>
<name>A0ABU5UDZ2_9CYAN</name>
<dbReference type="RefSeq" id="WP_323196096.1">
    <property type="nucleotide sequence ID" value="NZ_JAYGHG010000013.1"/>
</dbReference>
<dbReference type="EMBL" id="JAYGHG010000013">
    <property type="protein sequence ID" value="MEA5581722.1"/>
    <property type="molecule type" value="Genomic_DNA"/>
</dbReference>
<accession>A0ABU5UDZ2</accession>
<keyword evidence="1" id="KW-0472">Membrane</keyword>
<sequence>MENEDNNETQAKKLEQSLANKANTEKTMIKRLEAMSMFSGPLPPPEILKAYDLVQPGLAVEIFDMAKKQSQHRMEMEKTVINGDSKRSWLGLIFGFILASICIGSSTFLILQGHDLAGSIFAGTTVVSLVGVFVYGSNQRAQERIEKQRALLEASIDDGK</sequence>
<evidence type="ECO:0000313" key="2">
    <source>
        <dbReference type="EMBL" id="MEA5581722.1"/>
    </source>
</evidence>
<protein>
    <submittedName>
        <fullName evidence="2">DUF2335 domain-containing protein</fullName>
    </submittedName>
</protein>